<proteinExistence type="predicted"/>
<accession>A0ABQ4FTY0</accession>
<dbReference type="Gene3D" id="1.10.101.10">
    <property type="entry name" value="PGBD-like superfamily/PGBD"/>
    <property type="match status" value="1"/>
</dbReference>
<dbReference type="InterPro" id="IPR036505">
    <property type="entry name" value="Amidase/PGRP_sf"/>
</dbReference>
<organism evidence="3 4">
    <name type="scientific">Microbispora corallina</name>
    <dbReference type="NCBI Taxonomy" id="83302"/>
    <lineage>
        <taxon>Bacteria</taxon>
        <taxon>Bacillati</taxon>
        <taxon>Actinomycetota</taxon>
        <taxon>Actinomycetes</taxon>
        <taxon>Streptosporangiales</taxon>
        <taxon>Streptosporangiaceae</taxon>
        <taxon>Microbispora</taxon>
    </lineage>
</organism>
<dbReference type="SUPFAM" id="SSF55846">
    <property type="entry name" value="N-acetylmuramoyl-L-alanine amidase-like"/>
    <property type="match status" value="1"/>
</dbReference>
<dbReference type="InterPro" id="IPR036366">
    <property type="entry name" value="PGBDSf"/>
</dbReference>
<sequence length="223" mass="24383">MGYLAASFVLTKGAISAWLAELKESQAPGTVLTRYRMARHRLPASEGVRRPRPHHLPAANGPCLNSGHYAVLGLVGNAGLVEPNDAMLLGILDPIAWLRREGAAGHEIKGHRDGYSTDCPGPKLYAWVKAGAPRPGGDPDPPPEPPAPPWPGRLPQYPPLTVGDDVQTWQQQMRRRGWDIEADRMYGPDSRDVAMRFQAEKGLDVDGVVGEHTWRVAWEAPIT</sequence>
<feature type="domain" description="Peptidoglycan binding-like" evidence="2">
    <location>
        <begin position="163"/>
        <end position="215"/>
    </location>
</feature>
<dbReference type="Proteomes" id="UP000603904">
    <property type="component" value="Unassembled WGS sequence"/>
</dbReference>
<feature type="region of interest" description="Disordered" evidence="1">
    <location>
        <begin position="129"/>
        <end position="159"/>
    </location>
</feature>
<dbReference type="InterPro" id="IPR036365">
    <property type="entry name" value="PGBD-like_sf"/>
</dbReference>
<dbReference type="Pfam" id="PF01471">
    <property type="entry name" value="PG_binding_1"/>
    <property type="match status" value="1"/>
</dbReference>
<keyword evidence="4" id="KW-1185">Reference proteome</keyword>
<feature type="compositionally biased region" description="Pro residues" evidence="1">
    <location>
        <begin position="136"/>
        <end position="158"/>
    </location>
</feature>
<protein>
    <recommendedName>
        <fullName evidence="2">Peptidoglycan binding-like domain-containing protein</fullName>
    </recommendedName>
</protein>
<dbReference type="SUPFAM" id="SSF47090">
    <property type="entry name" value="PGBD-like"/>
    <property type="match status" value="1"/>
</dbReference>
<comment type="caution">
    <text evidence="3">The sequence shown here is derived from an EMBL/GenBank/DDBJ whole genome shotgun (WGS) entry which is preliminary data.</text>
</comment>
<gene>
    <name evidence="3" type="ORF">Mco01_12870</name>
</gene>
<dbReference type="Gene3D" id="3.40.80.10">
    <property type="entry name" value="Peptidoglycan recognition protein-like"/>
    <property type="match status" value="1"/>
</dbReference>
<evidence type="ECO:0000259" key="2">
    <source>
        <dbReference type="Pfam" id="PF01471"/>
    </source>
</evidence>
<evidence type="ECO:0000313" key="3">
    <source>
        <dbReference type="EMBL" id="GIH38287.1"/>
    </source>
</evidence>
<name>A0ABQ4FTY0_9ACTN</name>
<reference evidence="3 4" key="1">
    <citation type="submission" date="2021-01" db="EMBL/GenBank/DDBJ databases">
        <title>Whole genome shotgun sequence of Microbispora corallina NBRC 16416.</title>
        <authorList>
            <person name="Komaki H."/>
            <person name="Tamura T."/>
        </authorList>
    </citation>
    <scope>NUCLEOTIDE SEQUENCE [LARGE SCALE GENOMIC DNA]</scope>
    <source>
        <strain evidence="3 4">NBRC 16416</strain>
    </source>
</reference>
<evidence type="ECO:0000256" key="1">
    <source>
        <dbReference type="SAM" id="MobiDB-lite"/>
    </source>
</evidence>
<evidence type="ECO:0000313" key="4">
    <source>
        <dbReference type="Proteomes" id="UP000603904"/>
    </source>
</evidence>
<dbReference type="EMBL" id="BOOC01000003">
    <property type="protein sequence ID" value="GIH38287.1"/>
    <property type="molecule type" value="Genomic_DNA"/>
</dbReference>
<dbReference type="InterPro" id="IPR002477">
    <property type="entry name" value="Peptidoglycan-bd-like"/>
</dbReference>